<gene>
    <name evidence="12" type="ORF">SS1G_11427</name>
</gene>
<evidence type="ECO:0000256" key="7">
    <source>
        <dbReference type="PROSITE-ProRule" id="PRU00723"/>
    </source>
</evidence>
<dbReference type="InterPro" id="IPR039971">
    <property type="entry name" value="CWC24-like"/>
</dbReference>
<dbReference type="Gene3D" id="3.30.40.10">
    <property type="entry name" value="Zinc/RING finger domain, C3HC4 (zinc finger)"/>
    <property type="match status" value="1"/>
</dbReference>
<accession>A7F1F7</accession>
<dbReference type="InterPro" id="IPR017907">
    <property type="entry name" value="Znf_RING_CS"/>
</dbReference>
<proteinExistence type="inferred from homology"/>
<keyword evidence="6 7" id="KW-0862">Zinc</keyword>
<comment type="similarity">
    <text evidence="2 8">Belongs to the CWC24 family.</text>
</comment>
<dbReference type="STRING" id="665079.A7F1F7"/>
<evidence type="ECO:0000259" key="11">
    <source>
        <dbReference type="PROSITE" id="PS50103"/>
    </source>
</evidence>
<evidence type="ECO:0000313" key="13">
    <source>
        <dbReference type="Proteomes" id="UP000001312"/>
    </source>
</evidence>
<feature type="compositionally biased region" description="Basic residues" evidence="9">
    <location>
        <begin position="20"/>
        <end position="35"/>
    </location>
</feature>
<dbReference type="SMART" id="SM00184">
    <property type="entry name" value="RING"/>
    <property type="match status" value="1"/>
</dbReference>
<dbReference type="Proteomes" id="UP000001312">
    <property type="component" value="Unassembled WGS sequence"/>
</dbReference>
<dbReference type="PANTHER" id="PTHR12930:SF0">
    <property type="entry name" value="RING FINGER PROTEIN 113B"/>
    <property type="match status" value="1"/>
</dbReference>
<dbReference type="PANTHER" id="PTHR12930">
    <property type="entry name" value="ZINC FINGER PROTEIN 183"/>
    <property type="match status" value="1"/>
</dbReference>
<dbReference type="GO" id="GO:0034247">
    <property type="term" value="P:snoRNA splicing"/>
    <property type="evidence" value="ECO:0000318"/>
    <property type="project" value="GO_Central"/>
</dbReference>
<evidence type="ECO:0000256" key="3">
    <source>
        <dbReference type="ARBA" id="ARBA00011524"/>
    </source>
</evidence>
<organism evidence="12 13">
    <name type="scientific">Sclerotinia sclerotiorum (strain ATCC 18683 / 1980 / Ss-1)</name>
    <name type="common">White mold</name>
    <name type="synonym">Whetzelinia sclerotiorum</name>
    <dbReference type="NCBI Taxonomy" id="665079"/>
    <lineage>
        <taxon>Eukaryota</taxon>
        <taxon>Fungi</taxon>
        <taxon>Dikarya</taxon>
        <taxon>Ascomycota</taxon>
        <taxon>Pezizomycotina</taxon>
        <taxon>Leotiomycetes</taxon>
        <taxon>Helotiales</taxon>
        <taxon>Sclerotiniaceae</taxon>
        <taxon>Sclerotinia</taxon>
    </lineage>
</organism>
<evidence type="ECO:0000256" key="2">
    <source>
        <dbReference type="ARBA" id="ARBA00009161"/>
    </source>
</evidence>
<dbReference type="GeneID" id="5483588"/>
<comment type="function">
    <text evidence="1 8">Involved in pre-mRNA splicing.</text>
</comment>
<dbReference type="InParanoid" id="A7F1F7"/>
<dbReference type="GO" id="GO:0006397">
    <property type="term" value="P:mRNA processing"/>
    <property type="evidence" value="ECO:0007669"/>
    <property type="project" value="UniProtKB-KW"/>
</dbReference>
<keyword evidence="4 7" id="KW-0479">Metal-binding</keyword>
<keyword evidence="5 7" id="KW-0863">Zinc-finger</keyword>
<feature type="region of interest" description="Disordered" evidence="9">
    <location>
        <begin position="124"/>
        <end position="143"/>
    </location>
</feature>
<keyword evidence="8" id="KW-0238">DNA-binding</keyword>
<dbReference type="PROSITE" id="PS00518">
    <property type="entry name" value="ZF_RING_1"/>
    <property type="match status" value="1"/>
</dbReference>
<keyword evidence="8" id="KW-0508">mRNA splicing</keyword>
<evidence type="ECO:0000256" key="8">
    <source>
        <dbReference type="RuleBase" id="RU367110"/>
    </source>
</evidence>
<comment type="subunit">
    <text evidence="3 8">Associated with the spliceosome.</text>
</comment>
<comment type="subcellular location">
    <subcellularLocation>
        <location evidence="8">Nucleus</location>
    </subcellularLocation>
</comment>
<evidence type="ECO:0000256" key="9">
    <source>
        <dbReference type="SAM" id="MobiDB-lite"/>
    </source>
</evidence>
<dbReference type="InterPro" id="IPR000571">
    <property type="entry name" value="Znf_CCCH"/>
</dbReference>
<dbReference type="CDD" id="cd16539">
    <property type="entry name" value="RING-HC_RNF113A_B"/>
    <property type="match status" value="1"/>
</dbReference>
<evidence type="ECO:0000256" key="5">
    <source>
        <dbReference type="ARBA" id="ARBA00022771"/>
    </source>
</evidence>
<name>A7F1F7_SCLS1</name>
<dbReference type="SMART" id="SM00356">
    <property type="entry name" value="ZnF_C3H1"/>
    <property type="match status" value="1"/>
</dbReference>
<dbReference type="Gene3D" id="4.10.1000.10">
    <property type="entry name" value="Zinc finger, CCCH-type"/>
    <property type="match status" value="1"/>
</dbReference>
<dbReference type="InterPro" id="IPR036855">
    <property type="entry name" value="Znf_CCCH_sf"/>
</dbReference>
<keyword evidence="8" id="KW-0539">Nucleus</keyword>
<dbReference type="EMBL" id="CH476638">
    <property type="protein sequence ID" value="EDN95549.1"/>
    <property type="molecule type" value="Genomic_DNA"/>
</dbReference>
<feature type="compositionally biased region" description="Low complexity" evidence="9">
    <location>
        <begin position="70"/>
        <end position="85"/>
    </location>
</feature>
<dbReference type="SUPFAM" id="SSF57850">
    <property type="entry name" value="RING/U-box"/>
    <property type="match status" value="1"/>
</dbReference>
<dbReference type="RefSeq" id="XP_001587435.1">
    <property type="nucleotide sequence ID" value="XM_001587385.1"/>
</dbReference>
<dbReference type="PROSITE" id="PS50089">
    <property type="entry name" value="ZF_RING_2"/>
    <property type="match status" value="1"/>
</dbReference>
<dbReference type="Pfam" id="PF13920">
    <property type="entry name" value="zf-C3HC4_3"/>
    <property type="match status" value="1"/>
</dbReference>
<keyword evidence="8" id="KW-0747">Spliceosome</keyword>
<dbReference type="AlphaFoldDB" id="A7F1F7"/>
<evidence type="ECO:0000259" key="10">
    <source>
        <dbReference type="PROSITE" id="PS50089"/>
    </source>
</evidence>
<feature type="compositionally biased region" description="Polar residues" evidence="9">
    <location>
        <begin position="124"/>
        <end position="135"/>
    </location>
</feature>
<feature type="region of interest" description="Disordered" evidence="9">
    <location>
        <begin position="1"/>
        <end position="86"/>
    </location>
</feature>
<dbReference type="GO" id="GO:0008270">
    <property type="term" value="F:zinc ion binding"/>
    <property type="evidence" value="ECO:0007669"/>
    <property type="project" value="UniProtKB-KW"/>
</dbReference>
<evidence type="ECO:0000256" key="6">
    <source>
        <dbReference type="ARBA" id="ARBA00022833"/>
    </source>
</evidence>
<feature type="domain" description="RING-type" evidence="10">
    <location>
        <begin position="261"/>
        <end position="298"/>
    </location>
</feature>
<sequence length="429" mass="46697">MDTPESASIHPDTIQPVAIFKKRSAKGKSNFRKRAATPPPVDSDDDTSGYSSSEDESGRRIKRRKKNTGAITASSTINNNSSNSNDLSATKYIASHNTTIRASDDATRASNWYDENATDALSSKNLLGTTRSKPTSGDAPDGTYKGLANSTKFIQKNPDAPNRVVGPIKAPTNIRTITVTDFAPDVCKDYKTTGFCGFGDNCKYLHAREDYKAGWQLDKEWENVTKGKKTLGGTKIASADRKGEEEDDDDDALLENIPFACILCREKYKDPIITKCGHYFCESCALKRYRKDPSCAACGAGTNGVFNVAKGLKKILEKKRERARKIREEAIANGEEKRISKAPKSIMTGVTATIAFYGDGGECRVPYNGRDERTGGKEVWEVEMVTVGQGEGEMTVGIVGVLMLDLDEGYLMRESISGLNSENGKGGKG</sequence>
<dbReference type="Pfam" id="PF00642">
    <property type="entry name" value="zf-CCCH"/>
    <property type="match status" value="1"/>
</dbReference>
<dbReference type="GO" id="GO:0005684">
    <property type="term" value="C:U2-type spliceosomal complex"/>
    <property type="evidence" value="ECO:0000318"/>
    <property type="project" value="GO_Central"/>
</dbReference>
<dbReference type="InterPro" id="IPR013083">
    <property type="entry name" value="Znf_RING/FYVE/PHD"/>
</dbReference>
<dbReference type="OMA" id="ANFRKKP"/>
<evidence type="ECO:0000256" key="1">
    <source>
        <dbReference type="ARBA" id="ARBA00003777"/>
    </source>
</evidence>
<evidence type="ECO:0000256" key="4">
    <source>
        <dbReference type="ARBA" id="ARBA00022723"/>
    </source>
</evidence>
<dbReference type="GO" id="GO:0003677">
    <property type="term" value="F:DNA binding"/>
    <property type="evidence" value="ECO:0007669"/>
    <property type="project" value="UniProtKB-UniRule"/>
</dbReference>
<feature type="zinc finger region" description="C3H1-type" evidence="7">
    <location>
        <begin position="181"/>
        <end position="209"/>
    </location>
</feature>
<reference evidence="13" key="1">
    <citation type="journal article" date="2011" name="PLoS Genet.">
        <title>Genomic analysis of the necrotrophic fungal pathogens Sclerotinia sclerotiorum and Botrytis cinerea.</title>
        <authorList>
            <person name="Amselem J."/>
            <person name="Cuomo C.A."/>
            <person name="van Kan J.A."/>
            <person name="Viaud M."/>
            <person name="Benito E.P."/>
            <person name="Couloux A."/>
            <person name="Coutinho P.M."/>
            <person name="de Vries R.P."/>
            <person name="Dyer P.S."/>
            <person name="Fillinger S."/>
            <person name="Fournier E."/>
            <person name="Gout L."/>
            <person name="Hahn M."/>
            <person name="Kohn L."/>
            <person name="Lapalu N."/>
            <person name="Plummer K.M."/>
            <person name="Pradier J.M."/>
            <person name="Quevillon E."/>
            <person name="Sharon A."/>
            <person name="Simon A."/>
            <person name="ten Have A."/>
            <person name="Tudzynski B."/>
            <person name="Tudzynski P."/>
            <person name="Wincker P."/>
            <person name="Andrew M."/>
            <person name="Anthouard V."/>
            <person name="Beever R.E."/>
            <person name="Beffa R."/>
            <person name="Benoit I."/>
            <person name="Bouzid O."/>
            <person name="Brault B."/>
            <person name="Chen Z."/>
            <person name="Choquer M."/>
            <person name="Collemare J."/>
            <person name="Cotton P."/>
            <person name="Danchin E.G."/>
            <person name="Da Silva C."/>
            <person name="Gautier A."/>
            <person name="Giraud C."/>
            <person name="Giraud T."/>
            <person name="Gonzalez C."/>
            <person name="Grossetete S."/>
            <person name="Guldener U."/>
            <person name="Henrissat B."/>
            <person name="Howlett B.J."/>
            <person name="Kodira C."/>
            <person name="Kretschmer M."/>
            <person name="Lappartient A."/>
            <person name="Leroch M."/>
            <person name="Levis C."/>
            <person name="Mauceli E."/>
            <person name="Neuveglise C."/>
            <person name="Oeser B."/>
            <person name="Pearson M."/>
            <person name="Poulain J."/>
            <person name="Poussereau N."/>
            <person name="Quesneville H."/>
            <person name="Rascle C."/>
            <person name="Schumacher J."/>
            <person name="Segurens B."/>
            <person name="Sexton A."/>
            <person name="Silva E."/>
            <person name="Sirven C."/>
            <person name="Soanes D.M."/>
            <person name="Talbot N.J."/>
            <person name="Templeton M."/>
            <person name="Yandava C."/>
            <person name="Yarden O."/>
            <person name="Zeng Q."/>
            <person name="Rollins J.A."/>
            <person name="Lebrun M.H."/>
            <person name="Dickman M."/>
        </authorList>
    </citation>
    <scope>NUCLEOTIDE SEQUENCE [LARGE SCALE GENOMIC DNA]</scope>
    <source>
        <strain evidence="13">ATCC 18683 / 1980 / Ss-1</strain>
    </source>
</reference>
<feature type="domain" description="C3H1-type" evidence="11">
    <location>
        <begin position="181"/>
        <end position="209"/>
    </location>
</feature>
<keyword evidence="13" id="KW-1185">Reference proteome</keyword>
<dbReference type="SUPFAM" id="SSF90229">
    <property type="entry name" value="CCCH zinc finger"/>
    <property type="match status" value="1"/>
</dbReference>
<dbReference type="KEGG" id="ssl:SS1G_11427"/>
<evidence type="ECO:0000313" key="12">
    <source>
        <dbReference type="EMBL" id="EDN95549.1"/>
    </source>
</evidence>
<dbReference type="PROSITE" id="PS50103">
    <property type="entry name" value="ZF_C3H1"/>
    <property type="match status" value="1"/>
</dbReference>
<dbReference type="FunFam" id="3.30.40.10:FF:000045">
    <property type="entry name" value="RING finger protein 113A"/>
    <property type="match status" value="1"/>
</dbReference>
<dbReference type="InterPro" id="IPR001841">
    <property type="entry name" value="Znf_RING"/>
</dbReference>
<keyword evidence="8" id="KW-0507">mRNA processing</keyword>
<protein>
    <recommendedName>
        <fullName evidence="8">Pre-mRNA-splicing factor CWC24</fullName>
    </recommendedName>
</protein>